<proteinExistence type="predicted"/>
<dbReference type="EMBL" id="BK032665">
    <property type="protein sequence ID" value="DAF53856.1"/>
    <property type="molecule type" value="Genomic_DNA"/>
</dbReference>
<dbReference type="SUPFAM" id="SSF47413">
    <property type="entry name" value="lambda repressor-like DNA-binding domains"/>
    <property type="match status" value="1"/>
</dbReference>
<accession>A0A8S5SSD2</accession>
<protein>
    <submittedName>
        <fullName evidence="1">Uncharacterized protein</fullName>
    </submittedName>
</protein>
<reference evidence="1" key="1">
    <citation type="journal article" date="2021" name="Proc. Natl. Acad. Sci. U.S.A.">
        <title>A Catalog of Tens of Thousands of Viruses from Human Metagenomes Reveals Hidden Associations with Chronic Diseases.</title>
        <authorList>
            <person name="Tisza M.J."/>
            <person name="Buck C.B."/>
        </authorList>
    </citation>
    <scope>NUCLEOTIDE SEQUENCE</scope>
    <source>
        <strain evidence="1">Ctqv63</strain>
    </source>
</reference>
<dbReference type="InterPro" id="IPR010982">
    <property type="entry name" value="Lambda_DNA-bd_dom_sf"/>
</dbReference>
<evidence type="ECO:0000313" key="1">
    <source>
        <dbReference type="EMBL" id="DAF53856.1"/>
    </source>
</evidence>
<sequence length="159" mass="18526">MNIIKAVHKIKDLLSVEQLERLEQMALQYQRYARIFFKIMALNKEKKELVIAVWQERSPADNYLDEGALMERARGLFAPLFEGWDLRIGATKYIEAPAQVVTPEWIQERMNRYKVGNKQLVKDLGLAKAEISALVNGHREMGIRTKGLFYYYFKSIAND</sequence>
<dbReference type="GO" id="GO:0003677">
    <property type="term" value="F:DNA binding"/>
    <property type="evidence" value="ECO:0007669"/>
    <property type="project" value="InterPro"/>
</dbReference>
<organism evidence="1">
    <name type="scientific">Siphoviridae sp. ctqv63</name>
    <dbReference type="NCBI Taxonomy" id="2827950"/>
    <lineage>
        <taxon>Viruses</taxon>
        <taxon>Duplodnaviria</taxon>
        <taxon>Heunggongvirae</taxon>
        <taxon>Uroviricota</taxon>
        <taxon>Caudoviricetes</taxon>
    </lineage>
</organism>
<name>A0A8S5SSD2_9CAUD</name>